<sequence>MASSLLLPSSCLTLLLLLPLSSSTRGGRAEEPAALTLDAGNFSEAVAAHQLIVINFYAPWCHWSEKLAPEYEKAASILRNHDPPIVLAKIDASGKKIRKIRISERSTTFLRNKGSRVQEYIGARDAESIVQYLKKQVGGTASTEIKSAEDAPSSITDNNGNGKGKATAIVFLRSPHDRIREFKDQFFETAKDYSPKNIGFTMVDVSGPQVALQDGTLEPYHKSAPVPEVSDQPVEKVAADNLNDVIFNSAKKFHLLQPACQVSVDIKKLGVLIIIRVNSTTNVFLYVQDFDKHALEKFVRTCVYPTTLDTNATNKYLLILKECCYQSNIQIFT</sequence>
<name>A0A3L6R5L0_PANMI</name>
<dbReference type="SUPFAM" id="SSF52833">
    <property type="entry name" value="Thioredoxin-like"/>
    <property type="match status" value="1"/>
</dbReference>
<evidence type="ECO:0000256" key="7">
    <source>
        <dbReference type="ARBA" id="ARBA00023284"/>
    </source>
</evidence>
<dbReference type="InterPro" id="IPR036249">
    <property type="entry name" value="Thioredoxin-like_sf"/>
</dbReference>
<dbReference type="Gene3D" id="3.40.30.10">
    <property type="entry name" value="Glutaredoxin"/>
    <property type="match status" value="1"/>
</dbReference>
<evidence type="ECO:0000313" key="12">
    <source>
        <dbReference type="Proteomes" id="UP000275267"/>
    </source>
</evidence>
<dbReference type="GO" id="GO:0005783">
    <property type="term" value="C:endoplasmic reticulum"/>
    <property type="evidence" value="ECO:0007669"/>
    <property type="project" value="TreeGrafter"/>
</dbReference>
<protein>
    <recommendedName>
        <fullName evidence="4">protein disulfide-isomerase</fullName>
        <ecNumber evidence="4">5.3.4.1</ecNumber>
    </recommendedName>
</protein>
<evidence type="ECO:0000256" key="5">
    <source>
        <dbReference type="ARBA" id="ARBA00022824"/>
    </source>
</evidence>
<evidence type="ECO:0000256" key="9">
    <source>
        <dbReference type="SAM" id="SignalP"/>
    </source>
</evidence>
<evidence type="ECO:0000256" key="6">
    <source>
        <dbReference type="ARBA" id="ARBA00023235"/>
    </source>
</evidence>
<feature type="region of interest" description="Disordered" evidence="8">
    <location>
        <begin position="141"/>
        <end position="161"/>
    </location>
</feature>
<proteinExistence type="inferred from homology"/>
<evidence type="ECO:0000256" key="2">
    <source>
        <dbReference type="ARBA" id="ARBA00004319"/>
    </source>
</evidence>
<dbReference type="GO" id="GO:0003756">
    <property type="term" value="F:protein disulfide isomerase activity"/>
    <property type="evidence" value="ECO:0007669"/>
    <property type="project" value="TreeGrafter"/>
</dbReference>
<dbReference type="CDD" id="cd02961">
    <property type="entry name" value="PDI_a_family"/>
    <property type="match status" value="1"/>
</dbReference>
<comment type="subcellular location">
    <subcellularLocation>
        <location evidence="2">Endoplasmic reticulum lumen</location>
    </subcellularLocation>
</comment>
<comment type="caution">
    <text evidence="11">The sequence shown here is derived from an EMBL/GenBank/DDBJ whole genome shotgun (WGS) entry which is preliminary data.</text>
</comment>
<feature type="domain" description="Thioredoxin" evidence="10">
    <location>
        <begin position="23"/>
        <end position="138"/>
    </location>
</feature>
<dbReference type="Pfam" id="PF00085">
    <property type="entry name" value="Thioredoxin"/>
    <property type="match status" value="1"/>
</dbReference>
<evidence type="ECO:0000259" key="10">
    <source>
        <dbReference type="PROSITE" id="PS51352"/>
    </source>
</evidence>
<accession>A0A3L6R5L0</accession>
<evidence type="ECO:0000256" key="4">
    <source>
        <dbReference type="ARBA" id="ARBA00012723"/>
    </source>
</evidence>
<reference evidence="12" key="1">
    <citation type="journal article" date="2019" name="Nat. Commun.">
        <title>The genome of broomcorn millet.</title>
        <authorList>
            <person name="Zou C."/>
            <person name="Miki D."/>
            <person name="Li D."/>
            <person name="Tang Q."/>
            <person name="Xiao L."/>
            <person name="Rajput S."/>
            <person name="Deng P."/>
            <person name="Jia W."/>
            <person name="Huang R."/>
            <person name="Zhang M."/>
            <person name="Sun Y."/>
            <person name="Hu J."/>
            <person name="Fu X."/>
            <person name="Schnable P.S."/>
            <person name="Li F."/>
            <person name="Zhang H."/>
            <person name="Feng B."/>
            <person name="Zhu X."/>
            <person name="Liu R."/>
            <person name="Schnable J.C."/>
            <person name="Zhu J.-K."/>
            <person name="Zhang H."/>
        </authorList>
    </citation>
    <scope>NUCLEOTIDE SEQUENCE [LARGE SCALE GENOMIC DNA]</scope>
</reference>
<keyword evidence="5" id="KW-0256">Endoplasmic reticulum</keyword>
<dbReference type="STRING" id="4540.A0A3L6R5L0"/>
<keyword evidence="9" id="KW-0732">Signal</keyword>
<comment type="catalytic activity">
    <reaction evidence="1">
        <text>Catalyzes the rearrangement of -S-S- bonds in proteins.</text>
        <dbReference type="EC" id="5.3.4.1"/>
    </reaction>
</comment>
<evidence type="ECO:0000256" key="8">
    <source>
        <dbReference type="SAM" id="MobiDB-lite"/>
    </source>
</evidence>
<dbReference type="GO" id="GO:0034976">
    <property type="term" value="P:response to endoplasmic reticulum stress"/>
    <property type="evidence" value="ECO:0007669"/>
    <property type="project" value="TreeGrafter"/>
</dbReference>
<dbReference type="InterPro" id="IPR013766">
    <property type="entry name" value="Thioredoxin_domain"/>
</dbReference>
<evidence type="ECO:0000313" key="11">
    <source>
        <dbReference type="EMBL" id="RLM94173.1"/>
    </source>
</evidence>
<evidence type="ECO:0000256" key="1">
    <source>
        <dbReference type="ARBA" id="ARBA00001182"/>
    </source>
</evidence>
<dbReference type="Proteomes" id="UP000275267">
    <property type="component" value="Unassembled WGS sequence"/>
</dbReference>
<feature type="chain" id="PRO_5018013315" description="protein disulfide-isomerase" evidence="9">
    <location>
        <begin position="30"/>
        <end position="333"/>
    </location>
</feature>
<feature type="signal peptide" evidence="9">
    <location>
        <begin position="1"/>
        <end position="29"/>
    </location>
</feature>
<keyword evidence="7" id="KW-0676">Redox-active center</keyword>
<dbReference type="PANTHER" id="PTHR18929">
    <property type="entry name" value="PROTEIN DISULFIDE ISOMERASE"/>
    <property type="match status" value="1"/>
</dbReference>
<dbReference type="OrthoDB" id="427280at2759"/>
<keyword evidence="12" id="KW-1185">Reference proteome</keyword>
<dbReference type="PROSITE" id="PS51352">
    <property type="entry name" value="THIOREDOXIN_2"/>
    <property type="match status" value="1"/>
</dbReference>
<dbReference type="EC" id="5.3.4.1" evidence="4"/>
<evidence type="ECO:0000256" key="3">
    <source>
        <dbReference type="ARBA" id="ARBA00006347"/>
    </source>
</evidence>
<dbReference type="GO" id="GO:0006457">
    <property type="term" value="P:protein folding"/>
    <property type="evidence" value="ECO:0007669"/>
    <property type="project" value="TreeGrafter"/>
</dbReference>
<comment type="similarity">
    <text evidence="3">Belongs to the protein disulfide isomerase family.</text>
</comment>
<dbReference type="EMBL" id="PQIB02000010">
    <property type="protein sequence ID" value="RLM94173.1"/>
    <property type="molecule type" value="Genomic_DNA"/>
</dbReference>
<keyword evidence="6" id="KW-0413">Isomerase</keyword>
<dbReference type="PANTHER" id="PTHR18929:SF132">
    <property type="entry name" value="PROTEIN DISULFIDE-ISOMERASE A3"/>
    <property type="match status" value="1"/>
</dbReference>
<dbReference type="AlphaFoldDB" id="A0A3L6R5L0"/>
<organism evidence="11 12">
    <name type="scientific">Panicum miliaceum</name>
    <name type="common">Proso millet</name>
    <name type="synonym">Broomcorn millet</name>
    <dbReference type="NCBI Taxonomy" id="4540"/>
    <lineage>
        <taxon>Eukaryota</taxon>
        <taxon>Viridiplantae</taxon>
        <taxon>Streptophyta</taxon>
        <taxon>Embryophyta</taxon>
        <taxon>Tracheophyta</taxon>
        <taxon>Spermatophyta</taxon>
        <taxon>Magnoliopsida</taxon>
        <taxon>Liliopsida</taxon>
        <taxon>Poales</taxon>
        <taxon>Poaceae</taxon>
        <taxon>PACMAD clade</taxon>
        <taxon>Panicoideae</taxon>
        <taxon>Panicodae</taxon>
        <taxon>Paniceae</taxon>
        <taxon>Panicinae</taxon>
        <taxon>Panicum</taxon>
        <taxon>Panicum sect. Panicum</taxon>
    </lineage>
</organism>
<gene>
    <name evidence="11" type="ORF">C2845_PM08G10240</name>
</gene>